<reference evidence="6 7" key="1">
    <citation type="submission" date="2020-04" db="EMBL/GenBank/DDBJ databases">
        <authorList>
            <consortium name="Desulfovibrio sp. FSS-1 genome sequencing consortium"/>
            <person name="Shimoshige H."/>
            <person name="Kobayashi H."/>
            <person name="Maekawa T."/>
        </authorList>
    </citation>
    <scope>NUCLEOTIDE SEQUENCE [LARGE SCALE GENOMIC DNA]</scope>
    <source>
        <strain evidence="6 7">SIID29052-01</strain>
    </source>
</reference>
<dbReference type="EC" id="2.4.1.-" evidence="6"/>
<evidence type="ECO:0000256" key="2">
    <source>
        <dbReference type="ARBA" id="ARBA00022676"/>
    </source>
</evidence>
<evidence type="ECO:0000256" key="3">
    <source>
        <dbReference type="ARBA" id="ARBA00022679"/>
    </source>
</evidence>
<evidence type="ECO:0000313" key="7">
    <source>
        <dbReference type="Proteomes" id="UP000494245"/>
    </source>
</evidence>
<keyword evidence="2 6" id="KW-0328">Glycosyltransferase</keyword>
<dbReference type="RefSeq" id="WP_173084012.1">
    <property type="nucleotide sequence ID" value="NZ_BLTE01000008.1"/>
</dbReference>
<organism evidence="6 7">
    <name type="scientific">Fundidesulfovibrio magnetotacticus</name>
    <dbReference type="NCBI Taxonomy" id="2730080"/>
    <lineage>
        <taxon>Bacteria</taxon>
        <taxon>Pseudomonadati</taxon>
        <taxon>Thermodesulfobacteriota</taxon>
        <taxon>Desulfovibrionia</taxon>
        <taxon>Desulfovibrionales</taxon>
        <taxon>Desulfovibrionaceae</taxon>
        <taxon>Fundidesulfovibrio</taxon>
    </lineage>
</organism>
<gene>
    <name evidence="6" type="primary">bshA_3</name>
    <name evidence="6" type="ORF">NNJEOMEG_02022</name>
</gene>
<dbReference type="PANTHER" id="PTHR12526:SF640">
    <property type="entry name" value="COLANIC ACID BIOSYNTHESIS GLYCOSYLTRANSFERASE WCAL-RELATED"/>
    <property type="match status" value="1"/>
</dbReference>
<dbReference type="SUPFAM" id="SSF53756">
    <property type="entry name" value="UDP-Glycosyltransferase/glycogen phosphorylase"/>
    <property type="match status" value="1"/>
</dbReference>
<evidence type="ECO:0000313" key="6">
    <source>
        <dbReference type="EMBL" id="GFK94182.1"/>
    </source>
</evidence>
<dbReference type="EMBL" id="BLTE01000008">
    <property type="protein sequence ID" value="GFK94182.1"/>
    <property type="molecule type" value="Genomic_DNA"/>
</dbReference>
<evidence type="ECO:0000259" key="4">
    <source>
        <dbReference type="Pfam" id="PF00534"/>
    </source>
</evidence>
<dbReference type="GO" id="GO:0016757">
    <property type="term" value="F:glycosyltransferase activity"/>
    <property type="evidence" value="ECO:0007669"/>
    <property type="project" value="UniProtKB-KW"/>
</dbReference>
<dbReference type="Gene3D" id="3.40.50.2000">
    <property type="entry name" value="Glycogen Phosphorylase B"/>
    <property type="match status" value="2"/>
</dbReference>
<dbReference type="InterPro" id="IPR028098">
    <property type="entry name" value="Glyco_trans_4-like_N"/>
</dbReference>
<keyword evidence="7" id="KW-1185">Reference proteome</keyword>
<dbReference type="Pfam" id="PF13579">
    <property type="entry name" value="Glyco_trans_4_4"/>
    <property type="match status" value="1"/>
</dbReference>
<protein>
    <submittedName>
        <fullName evidence="6">N-acetyl-alpha-D-glucosaminyl L-malate synthase</fullName>
        <ecNumber evidence="6">2.4.1.-</ecNumber>
    </submittedName>
</protein>
<accession>A0A6V8LNI8</accession>
<dbReference type="Proteomes" id="UP000494245">
    <property type="component" value="Unassembled WGS sequence"/>
</dbReference>
<keyword evidence="3 6" id="KW-0808">Transferase</keyword>
<dbReference type="Pfam" id="PF00534">
    <property type="entry name" value="Glycos_transf_1"/>
    <property type="match status" value="1"/>
</dbReference>
<feature type="domain" description="Glycosyltransferase subfamily 4-like N-terminal" evidence="5">
    <location>
        <begin position="87"/>
        <end position="188"/>
    </location>
</feature>
<dbReference type="InterPro" id="IPR001296">
    <property type="entry name" value="Glyco_trans_1"/>
</dbReference>
<reference evidence="6 7" key="2">
    <citation type="submission" date="2020-05" db="EMBL/GenBank/DDBJ databases">
        <title>Draft genome sequence of Desulfovibrio sp. strainFSS-1.</title>
        <authorList>
            <person name="Shimoshige H."/>
            <person name="Kobayashi H."/>
            <person name="Maekawa T."/>
        </authorList>
    </citation>
    <scope>NUCLEOTIDE SEQUENCE [LARGE SCALE GENOMIC DNA]</scope>
    <source>
        <strain evidence="6 7">SIID29052-01</strain>
    </source>
</reference>
<dbReference type="PANTHER" id="PTHR12526">
    <property type="entry name" value="GLYCOSYLTRANSFERASE"/>
    <property type="match status" value="1"/>
</dbReference>
<proteinExistence type="inferred from homology"/>
<comment type="caution">
    <text evidence="6">The sequence shown here is derived from an EMBL/GenBank/DDBJ whole genome shotgun (WGS) entry which is preliminary data.</text>
</comment>
<evidence type="ECO:0000256" key="1">
    <source>
        <dbReference type="ARBA" id="ARBA00009481"/>
    </source>
</evidence>
<dbReference type="AlphaFoldDB" id="A0A6V8LNI8"/>
<feature type="domain" description="Glycosyl transferase family 1" evidence="4">
    <location>
        <begin position="206"/>
        <end position="371"/>
    </location>
</feature>
<name>A0A6V8LNI8_9BACT</name>
<evidence type="ECO:0000259" key="5">
    <source>
        <dbReference type="Pfam" id="PF13579"/>
    </source>
</evidence>
<comment type="similarity">
    <text evidence="1">Belongs to the glycosyltransferase group 1 family. Glycosyltransferase 4 subfamily.</text>
</comment>
<sequence>MTQADDPRPVVAHFVRKSTHFRASFIKNQVESHQRYRPVLAFREFSRRADGGFASFDLEGFPCLDLSPGHSWLEEQLFRRLFRIGRRDVDRALEFLRAGKARVLHFHYGTDAGMYAQVMRRSGLPSVASFYGYDCSSFPRMLWGYGGRFLRATVFRHATRVLAMSRDMERLLLEAGCPPEKIVVHYYGTDVDRFLLPEDFERPGREAPVLLTVSSLQPYKGHLFLLRALAKLAASGGPDFRLRILGDGELAGEIRDFVAQNGLEGRVTMLGMLEYASGAFMEEFRQADVLCHTSVTAPGNVQEGIPGALVEGMASGLPVVSTYHAGIPSVVETERTGLLAREWDVDALADALARVLSSAELRRSLGRAARRHAVEHLRLQDRERHLEALYDRLRAEAGDPDAPR</sequence>